<keyword evidence="2 8" id="KW-0436">Ligase</keyword>
<dbReference type="NCBIfam" id="NF003313">
    <property type="entry name" value="PRK04319.1"/>
    <property type="match status" value="1"/>
</dbReference>
<dbReference type="RefSeq" id="WP_338753310.1">
    <property type="nucleotide sequence ID" value="NZ_CP147404.1"/>
</dbReference>
<evidence type="ECO:0000313" key="9">
    <source>
        <dbReference type="Proteomes" id="UP001387364"/>
    </source>
</evidence>
<evidence type="ECO:0000259" key="6">
    <source>
        <dbReference type="Pfam" id="PF00501"/>
    </source>
</evidence>
<dbReference type="EMBL" id="CP147404">
    <property type="protein sequence ID" value="WXB93800.1"/>
    <property type="molecule type" value="Genomic_DNA"/>
</dbReference>
<dbReference type="InterPro" id="IPR042099">
    <property type="entry name" value="ANL_N_sf"/>
</dbReference>
<dbReference type="SUPFAM" id="SSF56801">
    <property type="entry name" value="Acetyl-CoA synthetase-like"/>
    <property type="match status" value="1"/>
</dbReference>
<dbReference type="PANTHER" id="PTHR24095:SF14">
    <property type="entry name" value="ACETYL-COENZYME A SYNTHETASE 1"/>
    <property type="match status" value="1"/>
</dbReference>
<evidence type="ECO:0000256" key="1">
    <source>
        <dbReference type="ARBA" id="ARBA00013275"/>
    </source>
</evidence>
<evidence type="ECO:0000256" key="5">
    <source>
        <dbReference type="ARBA" id="ARBA00022990"/>
    </source>
</evidence>
<dbReference type="InterPro" id="IPR025110">
    <property type="entry name" value="AMP-bd_C"/>
</dbReference>
<dbReference type="PROSITE" id="PS00455">
    <property type="entry name" value="AMP_BINDING"/>
    <property type="match status" value="1"/>
</dbReference>
<feature type="domain" description="AMP-dependent synthetase/ligase" evidence="6">
    <location>
        <begin position="59"/>
        <end position="413"/>
    </location>
</feature>
<proteinExistence type="predicted"/>
<dbReference type="InterPro" id="IPR000873">
    <property type="entry name" value="AMP-dep_synth/lig_dom"/>
</dbReference>
<reference evidence="8 9" key="1">
    <citation type="submission" date="2024-02" db="EMBL/GenBank/DDBJ databases">
        <title>Seven novel Bacillus-like species.</title>
        <authorList>
            <person name="Liu G."/>
        </authorList>
    </citation>
    <scope>NUCLEOTIDE SEQUENCE [LARGE SCALE GENOMIC DNA]</scope>
    <source>
        <strain evidence="8 9">FJAT-52991</strain>
    </source>
</reference>
<dbReference type="InterPro" id="IPR045851">
    <property type="entry name" value="AMP-bd_C_sf"/>
</dbReference>
<protein>
    <recommendedName>
        <fullName evidence="1">acetate--CoA ligase</fullName>
        <ecNumber evidence="1">6.2.1.1</ecNumber>
    </recommendedName>
</protein>
<gene>
    <name evidence="8" type="primary">acsA</name>
    <name evidence="8" type="ORF">WDJ61_03880</name>
</gene>
<dbReference type="Proteomes" id="UP001387364">
    <property type="component" value="Chromosome"/>
</dbReference>
<accession>A0ABZ2N924</accession>
<evidence type="ECO:0000256" key="3">
    <source>
        <dbReference type="ARBA" id="ARBA00022741"/>
    </source>
</evidence>
<keyword evidence="5" id="KW-0007">Acetylation</keyword>
<dbReference type="Gene3D" id="3.30.300.30">
    <property type="match status" value="1"/>
</dbReference>
<dbReference type="GO" id="GO:0003987">
    <property type="term" value="F:acetate-CoA ligase activity"/>
    <property type="evidence" value="ECO:0007669"/>
    <property type="project" value="UniProtKB-EC"/>
</dbReference>
<organism evidence="8 9">
    <name type="scientific">Bacillus kandeliae</name>
    <dbReference type="NCBI Taxonomy" id="3129297"/>
    <lineage>
        <taxon>Bacteria</taxon>
        <taxon>Bacillati</taxon>
        <taxon>Bacillota</taxon>
        <taxon>Bacilli</taxon>
        <taxon>Bacillales</taxon>
        <taxon>Bacillaceae</taxon>
        <taxon>Bacillus</taxon>
    </lineage>
</organism>
<keyword evidence="3" id="KW-0547">Nucleotide-binding</keyword>
<name>A0ABZ2N924_9BACI</name>
<evidence type="ECO:0000313" key="8">
    <source>
        <dbReference type="EMBL" id="WXB93800.1"/>
    </source>
</evidence>
<dbReference type="PANTHER" id="PTHR24095">
    <property type="entry name" value="ACETYL-COENZYME A SYNTHETASE"/>
    <property type="match status" value="1"/>
</dbReference>
<dbReference type="Gene3D" id="3.40.50.12780">
    <property type="entry name" value="N-terminal domain of ligase-like"/>
    <property type="match status" value="1"/>
</dbReference>
<feature type="domain" description="AMP-binding enzyme C-terminal" evidence="7">
    <location>
        <begin position="472"/>
        <end position="550"/>
    </location>
</feature>
<keyword evidence="4" id="KW-0067">ATP-binding</keyword>
<dbReference type="Pfam" id="PF00501">
    <property type="entry name" value="AMP-binding"/>
    <property type="match status" value="1"/>
</dbReference>
<evidence type="ECO:0000259" key="7">
    <source>
        <dbReference type="Pfam" id="PF13193"/>
    </source>
</evidence>
<evidence type="ECO:0000256" key="4">
    <source>
        <dbReference type="ARBA" id="ARBA00022840"/>
    </source>
</evidence>
<sequence length="574" mass="65158">MEGTTFSKELAPVLENINLQDYEEAVRQADWGKVAEHFTWFQTGQVNMVYEAIDRHVKEGKAEKTALFFTDGDREEQYTYQHIQEQSCRFANGLKSLGVEKGDRVFIFMPRSPELYFSLLGIVRVGAIAGPLFEAFMEEAVKDRLEDSGAKVVVTTPQLLERIPVDQLPNLEKVILVGSDEKTADYIVPFNELMSVSDEYMIEWVEREDGMLLHYTSGSTGKPKGVLQVHDAMLHQYVAGKWVYDLHEDDIFWCTADPGWVTGTSAGIWSPWLNGVTNVLRGGRFKAEDWFATLEKYGVTVWFSAPTAFRLLMASGNKMPKNYDLSKLRHILSAGEPLNPEVIRWGLETLNLRIHDNWWMTETGSSICANFRCNTIRPGSMGKPLPGIEMTIIDDNGQELPPNRMGNLAIKPQWPAMMRQVWNNKEKYESYFLKGWFVTGDSAYKDEDGYFWFEGRVDDVINTSGERVGPFEVESKLVEHPAVAEAGVIGIPDPLRGEVIKAFITLRPGYTESPELLEEIRQFVKTRLAAHAAPRQFEVRDTMPKTRSGKIMRRVLKAWELGLPTGDLSTMEDD</sequence>
<evidence type="ECO:0000256" key="2">
    <source>
        <dbReference type="ARBA" id="ARBA00022598"/>
    </source>
</evidence>
<dbReference type="Pfam" id="PF13193">
    <property type="entry name" value="AMP-binding_C"/>
    <property type="match status" value="1"/>
</dbReference>
<dbReference type="EC" id="6.2.1.1" evidence="1"/>
<dbReference type="InterPro" id="IPR020845">
    <property type="entry name" value="AMP-binding_CS"/>
</dbReference>
<keyword evidence="9" id="KW-1185">Reference proteome</keyword>